<dbReference type="InterPro" id="IPR000183">
    <property type="entry name" value="Orn/DAP/Arg_de-COase"/>
</dbReference>
<dbReference type="PRINTS" id="PR01179">
    <property type="entry name" value="ODADCRBXLASE"/>
</dbReference>
<evidence type="ECO:0000256" key="7">
    <source>
        <dbReference type="ARBA" id="ARBA00046672"/>
    </source>
</evidence>
<evidence type="ECO:0000256" key="1">
    <source>
        <dbReference type="ARBA" id="ARBA00001933"/>
    </source>
</evidence>
<dbReference type="InterPro" id="IPR022657">
    <property type="entry name" value="De-COase2_CS"/>
</dbReference>
<dbReference type="GO" id="GO:0004586">
    <property type="term" value="F:ornithine decarboxylase activity"/>
    <property type="evidence" value="ECO:0007669"/>
    <property type="project" value="UniProtKB-EC"/>
</dbReference>
<comment type="similarity">
    <text evidence="2">Belongs to the Orn/Lys/Arg decarboxylase class-II family.</text>
</comment>
<protein>
    <recommendedName>
        <fullName evidence="6">ornithine decarboxylase</fullName>
        <ecNumber evidence="6">4.1.1.17</ecNumber>
    </recommendedName>
</protein>
<accession>A0A445KV78</accession>
<organism evidence="11 12">
    <name type="scientific">Glycine soja</name>
    <name type="common">Wild soybean</name>
    <dbReference type="NCBI Taxonomy" id="3848"/>
    <lineage>
        <taxon>Eukaryota</taxon>
        <taxon>Viridiplantae</taxon>
        <taxon>Streptophyta</taxon>
        <taxon>Embryophyta</taxon>
        <taxon>Tracheophyta</taxon>
        <taxon>Spermatophyta</taxon>
        <taxon>Magnoliopsida</taxon>
        <taxon>eudicotyledons</taxon>
        <taxon>Gunneridae</taxon>
        <taxon>Pentapetalae</taxon>
        <taxon>rosids</taxon>
        <taxon>fabids</taxon>
        <taxon>Fabales</taxon>
        <taxon>Fabaceae</taxon>
        <taxon>Papilionoideae</taxon>
        <taxon>50 kb inversion clade</taxon>
        <taxon>NPAAA clade</taxon>
        <taxon>indigoferoid/millettioid clade</taxon>
        <taxon>Phaseoleae</taxon>
        <taxon>Glycine</taxon>
        <taxon>Glycine subgen. Soja</taxon>
    </lineage>
</organism>
<comment type="subunit">
    <text evidence="7">Homodimer. Only the dimer is catalytically active, as the active sites are constructed of residues from both monomers.</text>
</comment>
<dbReference type="Gene3D" id="2.40.37.10">
    <property type="entry name" value="Lyase, Ornithine Decarboxylase, Chain A, domain 1"/>
    <property type="match status" value="1"/>
</dbReference>
<dbReference type="InterPro" id="IPR009006">
    <property type="entry name" value="Ala_racemase/Decarboxylase_C"/>
</dbReference>
<feature type="active site" description="Proton donor" evidence="9">
    <location>
        <position position="398"/>
    </location>
</feature>
<evidence type="ECO:0000313" key="11">
    <source>
        <dbReference type="EMBL" id="RZC14606.1"/>
    </source>
</evidence>
<comment type="pathway">
    <text evidence="5">Amine and polyamine biosynthesis; putrescine biosynthesis via L-ornithine pathway; putrescine from L-ornithine: step 1/1.</text>
</comment>
<dbReference type="SUPFAM" id="SSF51419">
    <property type="entry name" value="PLP-binding barrel"/>
    <property type="match status" value="1"/>
</dbReference>
<name>A0A445KV78_GLYSO</name>
<comment type="cofactor">
    <cofactor evidence="1 9">
        <name>pyridoxal 5'-phosphate</name>
        <dbReference type="ChEBI" id="CHEBI:597326"/>
    </cofactor>
</comment>
<dbReference type="InterPro" id="IPR002433">
    <property type="entry name" value="Orn_de-COase"/>
</dbReference>
<dbReference type="InterPro" id="IPR029066">
    <property type="entry name" value="PLP-binding_barrel"/>
</dbReference>
<comment type="catalytic activity">
    <reaction evidence="8">
        <text>L-ornithine + H(+) = putrescine + CO2</text>
        <dbReference type="Rhea" id="RHEA:22964"/>
        <dbReference type="ChEBI" id="CHEBI:15378"/>
        <dbReference type="ChEBI" id="CHEBI:16526"/>
        <dbReference type="ChEBI" id="CHEBI:46911"/>
        <dbReference type="ChEBI" id="CHEBI:326268"/>
        <dbReference type="EC" id="4.1.1.17"/>
    </reaction>
</comment>
<evidence type="ECO:0000256" key="2">
    <source>
        <dbReference type="ARBA" id="ARBA00008872"/>
    </source>
</evidence>
<dbReference type="Gene3D" id="3.20.20.10">
    <property type="entry name" value="Alanine racemase"/>
    <property type="match status" value="1"/>
</dbReference>
<dbReference type="GO" id="GO:0033387">
    <property type="term" value="P:putrescine biosynthetic process from arginine, via ornithine"/>
    <property type="evidence" value="ECO:0007669"/>
    <property type="project" value="UniProtKB-UniPathway"/>
</dbReference>
<dbReference type="UniPathway" id="UPA00535">
    <property type="reaction ID" value="UER00288"/>
</dbReference>
<dbReference type="PANTHER" id="PTHR11482:SF6">
    <property type="entry name" value="ORNITHINE DECARBOXYLASE 1-RELATED"/>
    <property type="match status" value="1"/>
</dbReference>
<dbReference type="CDD" id="cd00622">
    <property type="entry name" value="PLPDE_III_ODC"/>
    <property type="match status" value="1"/>
</dbReference>
<sequence>MVSICIYTFINRVQIKNPLQLAKMPSLVAEAFQANGAEPLNLKPIFCASGIKGKRVTALSAEKNGLTDFIQRIIADKPDIDTPFSVLDLGVVMGLMDQWACKLPTVQPFYAVKCNPNLSLIGALAALGSSFDCASKAEIESVLSLGVSPDRIIYANPCKSESHIRYAASVGVNVTTYDSIDEVEKIRKCHPTCELLLRIKPPQDSGARTSLGLKYGALPEEVDELLQAAHEAGLKVTGVSFHIGSGGADTRAYHGAISAAKNVFESASRLGLPRMGVLDIGGGFTSGPSFEAAALKINAAIEGSFGKEEGLVVIGEPGRYFAETAFTLATRVIGKRVRGDVREYWIDDGIYGTLNNIVFDYATVTCMPLACTSKPENPTCCRDLNLKTYPSTVFGPTCDSIDTVLRDYQLPELQVNDWLVFPNMGAYTTSSGTNFNGFSSSAKSIFLACSSPEHTMF</sequence>
<dbReference type="EMBL" id="QZWG01000004">
    <property type="protein sequence ID" value="RZC14606.1"/>
    <property type="molecule type" value="Genomic_DNA"/>
</dbReference>
<evidence type="ECO:0000313" key="12">
    <source>
        <dbReference type="Proteomes" id="UP000289340"/>
    </source>
</evidence>
<dbReference type="GO" id="GO:0005737">
    <property type="term" value="C:cytoplasm"/>
    <property type="evidence" value="ECO:0007669"/>
    <property type="project" value="TreeGrafter"/>
</dbReference>
<feature type="modified residue" description="N6-(pyridoxal phosphate)lysine" evidence="9">
    <location>
        <position position="113"/>
    </location>
</feature>
<gene>
    <name evidence="11" type="ORF">D0Y65_008521</name>
</gene>
<dbReference type="PANTHER" id="PTHR11482">
    <property type="entry name" value="ARGININE/DIAMINOPIMELATE/ORNITHINE DECARBOXYLASE"/>
    <property type="match status" value="1"/>
</dbReference>
<evidence type="ECO:0000256" key="5">
    <source>
        <dbReference type="ARBA" id="ARBA00034115"/>
    </source>
</evidence>
<evidence type="ECO:0000256" key="6">
    <source>
        <dbReference type="ARBA" id="ARBA00034138"/>
    </source>
</evidence>
<evidence type="ECO:0000256" key="3">
    <source>
        <dbReference type="ARBA" id="ARBA00022898"/>
    </source>
</evidence>
<dbReference type="PROSITE" id="PS00879">
    <property type="entry name" value="ODR_DC_2_2"/>
    <property type="match status" value="1"/>
</dbReference>
<dbReference type="PRINTS" id="PR01182">
    <property type="entry name" value="ORNDCRBXLASE"/>
</dbReference>
<dbReference type="AlphaFoldDB" id="A0A445KV78"/>
<proteinExistence type="inferred from homology"/>
<evidence type="ECO:0000259" key="10">
    <source>
        <dbReference type="Pfam" id="PF02784"/>
    </source>
</evidence>
<dbReference type="InterPro" id="IPR022653">
    <property type="entry name" value="De-COase2_pyr-phos_BS"/>
</dbReference>
<comment type="caution">
    <text evidence="11">The sequence shown here is derived from an EMBL/GenBank/DDBJ whole genome shotgun (WGS) entry which is preliminary data.</text>
</comment>
<reference evidence="11 12" key="1">
    <citation type="submission" date="2018-09" db="EMBL/GenBank/DDBJ databases">
        <title>A high-quality reference genome of wild soybean provides a powerful tool to mine soybean genomes.</title>
        <authorList>
            <person name="Xie M."/>
            <person name="Chung C.Y.L."/>
            <person name="Li M.-W."/>
            <person name="Wong F.-L."/>
            <person name="Chan T.-F."/>
            <person name="Lam H.-M."/>
        </authorList>
    </citation>
    <scope>NUCLEOTIDE SEQUENCE [LARGE SCALE GENOMIC DNA]</scope>
    <source>
        <strain evidence="12">cv. W05</strain>
        <tissue evidence="11">Hypocotyl of etiolated seedlings</tissue>
    </source>
</reference>
<dbReference type="Proteomes" id="UP000289340">
    <property type="component" value="Chromosome 4"/>
</dbReference>
<dbReference type="InterPro" id="IPR022644">
    <property type="entry name" value="De-COase2_N"/>
</dbReference>
<keyword evidence="4" id="KW-0456">Lyase</keyword>
<keyword evidence="3 9" id="KW-0663">Pyridoxal phosphate</keyword>
<dbReference type="FunFam" id="3.20.20.10:FF:000005">
    <property type="entry name" value="Ornithine decarboxylase"/>
    <property type="match status" value="1"/>
</dbReference>
<evidence type="ECO:0000256" key="8">
    <source>
        <dbReference type="ARBA" id="ARBA00049127"/>
    </source>
</evidence>
<dbReference type="EC" id="4.1.1.17" evidence="6"/>
<evidence type="ECO:0000256" key="4">
    <source>
        <dbReference type="ARBA" id="ARBA00023239"/>
    </source>
</evidence>
<dbReference type="SUPFAM" id="SSF50621">
    <property type="entry name" value="Alanine racemase C-terminal domain-like"/>
    <property type="match status" value="1"/>
</dbReference>
<keyword evidence="12" id="KW-1185">Reference proteome</keyword>
<evidence type="ECO:0000256" key="9">
    <source>
        <dbReference type="PIRSR" id="PIRSR600183-50"/>
    </source>
</evidence>
<dbReference type="Pfam" id="PF02784">
    <property type="entry name" value="Orn_Arg_deC_N"/>
    <property type="match status" value="1"/>
</dbReference>
<dbReference type="PROSITE" id="PS00878">
    <property type="entry name" value="ODR_DC_2_1"/>
    <property type="match status" value="1"/>
</dbReference>
<feature type="domain" description="Orn/DAP/Arg decarboxylase 2 N-terminal" evidence="10">
    <location>
        <begin position="95"/>
        <end position="322"/>
    </location>
</feature>